<keyword evidence="3 5" id="KW-0732">Signal</keyword>
<comment type="similarity">
    <text evidence="2 4">Belongs to the bacterial solute-binding protein 3 family.</text>
</comment>
<keyword evidence="8" id="KW-1185">Reference proteome</keyword>
<evidence type="ECO:0000313" key="8">
    <source>
        <dbReference type="Proteomes" id="UP000295129"/>
    </source>
</evidence>
<protein>
    <submittedName>
        <fullName evidence="7">Amino acid ABC transporter substrate-binding protein (PAAT family)</fullName>
    </submittedName>
</protein>
<dbReference type="InterPro" id="IPR018313">
    <property type="entry name" value="SBP_3_CS"/>
</dbReference>
<dbReference type="PANTHER" id="PTHR35936">
    <property type="entry name" value="MEMBRANE-BOUND LYTIC MUREIN TRANSGLYCOSYLASE F"/>
    <property type="match status" value="1"/>
</dbReference>
<evidence type="ECO:0000313" key="7">
    <source>
        <dbReference type="EMBL" id="TDN47356.1"/>
    </source>
</evidence>
<name>A0A4R6DQS6_9RHOO</name>
<dbReference type="OrthoDB" id="8994218at2"/>
<evidence type="ECO:0000256" key="3">
    <source>
        <dbReference type="ARBA" id="ARBA00022729"/>
    </source>
</evidence>
<feature type="chain" id="PRO_5020441579" evidence="5">
    <location>
        <begin position="23"/>
        <end position="267"/>
    </location>
</feature>
<dbReference type="PANTHER" id="PTHR35936:SF17">
    <property type="entry name" value="ARGININE-BINDING EXTRACELLULAR PROTEIN ARTP"/>
    <property type="match status" value="1"/>
</dbReference>
<evidence type="ECO:0000259" key="6">
    <source>
        <dbReference type="SMART" id="SM00062"/>
    </source>
</evidence>
<dbReference type="Proteomes" id="UP000295129">
    <property type="component" value="Unassembled WGS sequence"/>
</dbReference>
<comment type="subcellular location">
    <subcellularLocation>
        <location evidence="1">Cell envelope</location>
    </subcellularLocation>
</comment>
<comment type="caution">
    <text evidence="7">The sequence shown here is derived from an EMBL/GenBank/DDBJ whole genome shotgun (WGS) entry which is preliminary data.</text>
</comment>
<reference evidence="7 8" key="1">
    <citation type="submission" date="2019-03" db="EMBL/GenBank/DDBJ databases">
        <title>Genomic Encyclopedia of Type Strains, Phase IV (KMG-IV): sequencing the most valuable type-strain genomes for metagenomic binning, comparative biology and taxonomic classification.</title>
        <authorList>
            <person name="Goeker M."/>
        </authorList>
    </citation>
    <scope>NUCLEOTIDE SEQUENCE [LARGE SCALE GENOMIC DNA]</scope>
    <source>
        <strain evidence="7 8">DSM 12121</strain>
    </source>
</reference>
<organism evidence="7 8">
    <name type="scientific">Azoarcus indigens</name>
    <dbReference type="NCBI Taxonomy" id="29545"/>
    <lineage>
        <taxon>Bacteria</taxon>
        <taxon>Pseudomonadati</taxon>
        <taxon>Pseudomonadota</taxon>
        <taxon>Betaproteobacteria</taxon>
        <taxon>Rhodocyclales</taxon>
        <taxon>Zoogloeaceae</taxon>
        <taxon>Azoarcus</taxon>
    </lineage>
</organism>
<evidence type="ECO:0000256" key="4">
    <source>
        <dbReference type="RuleBase" id="RU003744"/>
    </source>
</evidence>
<dbReference type="PROSITE" id="PS01039">
    <property type="entry name" value="SBP_BACTERIAL_3"/>
    <property type="match status" value="1"/>
</dbReference>
<evidence type="ECO:0000256" key="1">
    <source>
        <dbReference type="ARBA" id="ARBA00004196"/>
    </source>
</evidence>
<dbReference type="Pfam" id="PF00497">
    <property type="entry name" value="SBP_bac_3"/>
    <property type="match status" value="1"/>
</dbReference>
<accession>A0A4R6DQS6</accession>
<feature type="domain" description="Solute-binding protein family 3/N-terminal" evidence="6">
    <location>
        <begin position="38"/>
        <end position="262"/>
    </location>
</feature>
<dbReference type="AlphaFoldDB" id="A0A4R6DQS6"/>
<sequence length="267" mass="30191">MLRLARLLPYFLCAFSLANAIANDATPSRLDRITAEHKLRVCIWPDYYGISYRAPGSRELVGLDVDLVKELGKELEAEVVFVDSSFSRLIQDVLGNRCDVAAFAIGITNQRAEKLRFTAPHLASDIYAITTQNNQRIRNWDDIDQPGVTVAVARGTLHEMVMRDKLRHARLSVLSSPHAREQEVEAGRADVFMTDYPYSRWMLTTAKWARLVSPSGTYHVTPYAWALAPGDERWQKRVDAFIAAVKRDGRLQEAARRHGLEPIAVTR</sequence>
<dbReference type="SUPFAM" id="SSF53850">
    <property type="entry name" value="Periplasmic binding protein-like II"/>
    <property type="match status" value="1"/>
</dbReference>
<dbReference type="EMBL" id="SNVV01000020">
    <property type="protein sequence ID" value="TDN47356.1"/>
    <property type="molecule type" value="Genomic_DNA"/>
</dbReference>
<dbReference type="GO" id="GO:0030313">
    <property type="term" value="C:cell envelope"/>
    <property type="evidence" value="ECO:0007669"/>
    <property type="project" value="UniProtKB-SubCell"/>
</dbReference>
<evidence type="ECO:0000256" key="5">
    <source>
        <dbReference type="SAM" id="SignalP"/>
    </source>
</evidence>
<dbReference type="SMART" id="SM00062">
    <property type="entry name" value="PBPb"/>
    <property type="match status" value="1"/>
</dbReference>
<evidence type="ECO:0000256" key="2">
    <source>
        <dbReference type="ARBA" id="ARBA00010333"/>
    </source>
</evidence>
<gene>
    <name evidence="7" type="ORF">C7389_12023</name>
</gene>
<dbReference type="InterPro" id="IPR001638">
    <property type="entry name" value="Solute-binding_3/MltF_N"/>
</dbReference>
<feature type="signal peptide" evidence="5">
    <location>
        <begin position="1"/>
        <end position="22"/>
    </location>
</feature>
<dbReference type="Gene3D" id="3.40.190.10">
    <property type="entry name" value="Periplasmic binding protein-like II"/>
    <property type="match status" value="2"/>
</dbReference>
<dbReference type="CDD" id="cd13530">
    <property type="entry name" value="PBP2_peptides_like"/>
    <property type="match status" value="1"/>
</dbReference>
<proteinExistence type="inferred from homology"/>